<keyword evidence="1" id="KW-0812">Transmembrane</keyword>
<feature type="transmembrane region" description="Helical" evidence="1">
    <location>
        <begin position="93"/>
        <end position="116"/>
    </location>
</feature>
<dbReference type="AlphaFoldDB" id="A0A2V5IUR4"/>
<feature type="transmembrane region" description="Helical" evidence="1">
    <location>
        <begin position="180"/>
        <end position="200"/>
    </location>
</feature>
<feature type="transmembrane region" description="Helical" evidence="1">
    <location>
        <begin position="12"/>
        <end position="37"/>
    </location>
</feature>
<accession>A0A2V5IUR4</accession>
<dbReference type="EMBL" id="QJVC01000001">
    <property type="protein sequence ID" value="PYI40249.1"/>
    <property type="molecule type" value="Genomic_DNA"/>
</dbReference>
<evidence type="ECO:0000256" key="1">
    <source>
        <dbReference type="SAM" id="Phobius"/>
    </source>
</evidence>
<protein>
    <submittedName>
        <fullName evidence="2">Uncharacterized protein</fullName>
    </submittedName>
</protein>
<organism evidence="2 3">
    <name type="scientific">Arthrobacter psychrolactophilus</name>
    <dbReference type="NCBI Taxonomy" id="92442"/>
    <lineage>
        <taxon>Bacteria</taxon>
        <taxon>Bacillati</taxon>
        <taxon>Actinomycetota</taxon>
        <taxon>Actinomycetes</taxon>
        <taxon>Micrococcales</taxon>
        <taxon>Micrococcaceae</taxon>
        <taxon>Arthrobacter</taxon>
    </lineage>
</organism>
<evidence type="ECO:0000313" key="3">
    <source>
        <dbReference type="Proteomes" id="UP000247980"/>
    </source>
</evidence>
<keyword evidence="1" id="KW-0472">Membrane</keyword>
<reference evidence="2 3" key="1">
    <citation type="submission" date="2018-05" db="EMBL/GenBank/DDBJ databases">
        <title>Genetic diversity of glacier-inhabiting Cryobacterium bacteria in China and description of Cryobacterium mengkeensis sp. nov. and Arthrobacter glacialis sp. nov.</title>
        <authorList>
            <person name="Liu Q."/>
            <person name="Xin Y.-H."/>
        </authorList>
    </citation>
    <scope>NUCLEOTIDE SEQUENCE [LARGE SCALE GENOMIC DNA]</scope>
    <source>
        <strain evidence="2 3">B7</strain>
    </source>
</reference>
<dbReference type="OrthoDB" id="4955454at2"/>
<feature type="transmembrane region" description="Helical" evidence="1">
    <location>
        <begin position="128"/>
        <end position="147"/>
    </location>
</feature>
<feature type="transmembrane region" description="Helical" evidence="1">
    <location>
        <begin position="49"/>
        <end position="73"/>
    </location>
</feature>
<keyword evidence="1" id="KW-1133">Transmembrane helix</keyword>
<keyword evidence="3" id="KW-1185">Reference proteome</keyword>
<sequence length="221" mass="23330">MNGESSIAANPWGYPIFPGAAAFLTASVGMLAAMLLLGSWQLGSRWLRAGAAMVGLVALAGGMVGFFGGTFWPEMFYGSYQTDPSNVPFQWPMLLQSIGSPLSTLGLMILSVVVIVRPDGVREGRASGKKALSVALILVAAALWAWFCPTLFPEQSLNTPITVDGNEFWAMPWTGSMTQAGGPLAMVAAGVLMWAALLLASSTSARDTASQDEDIYDEDEA</sequence>
<comment type="caution">
    <text evidence="2">The sequence shown here is derived from an EMBL/GenBank/DDBJ whole genome shotgun (WGS) entry which is preliminary data.</text>
</comment>
<proteinExistence type="predicted"/>
<gene>
    <name evidence="2" type="ORF">CVS30_01655</name>
</gene>
<name>A0A2V5IUR4_9MICC</name>
<dbReference type="Proteomes" id="UP000247980">
    <property type="component" value="Unassembled WGS sequence"/>
</dbReference>
<evidence type="ECO:0000313" key="2">
    <source>
        <dbReference type="EMBL" id="PYI40249.1"/>
    </source>
</evidence>